<dbReference type="EMBL" id="BART01011911">
    <property type="protein sequence ID" value="GAG89493.1"/>
    <property type="molecule type" value="Genomic_DNA"/>
</dbReference>
<sequence>MGYNTTLGRGGSDYTATILARSLYDVGSDKDIKVILWKDIDGLLAINPKYVPESKLIKSINYKEAKAIANFGAVFKSISVIPLKAEAT</sequence>
<name>X1BZ86_9ZZZZ</name>
<dbReference type="Gene3D" id="3.40.1160.10">
    <property type="entry name" value="Acetylglutamate kinase-like"/>
    <property type="match status" value="1"/>
</dbReference>
<dbReference type="SUPFAM" id="SSF53633">
    <property type="entry name" value="Carbamate kinase-like"/>
    <property type="match status" value="1"/>
</dbReference>
<dbReference type="AlphaFoldDB" id="X1BZ86"/>
<dbReference type="InterPro" id="IPR001048">
    <property type="entry name" value="Asp/Glu/Uridylate_kinase"/>
</dbReference>
<gene>
    <name evidence="3" type="ORF">S01H4_25128</name>
</gene>
<organism evidence="3">
    <name type="scientific">marine sediment metagenome</name>
    <dbReference type="NCBI Taxonomy" id="412755"/>
    <lineage>
        <taxon>unclassified sequences</taxon>
        <taxon>metagenomes</taxon>
        <taxon>ecological metagenomes</taxon>
    </lineage>
</organism>
<dbReference type="GO" id="GO:0004072">
    <property type="term" value="F:aspartate kinase activity"/>
    <property type="evidence" value="ECO:0007669"/>
    <property type="project" value="TreeGrafter"/>
</dbReference>
<dbReference type="PANTHER" id="PTHR21499:SF59">
    <property type="entry name" value="ASPARTOKINASE"/>
    <property type="match status" value="1"/>
</dbReference>
<comment type="caution">
    <text evidence="3">The sequence shown here is derived from an EMBL/GenBank/DDBJ whole genome shotgun (WGS) entry which is preliminary data.</text>
</comment>
<reference evidence="3" key="1">
    <citation type="journal article" date="2014" name="Front. Microbiol.">
        <title>High frequency of phylogenetically diverse reductive dehalogenase-homologous genes in deep subseafloor sedimentary metagenomes.</title>
        <authorList>
            <person name="Kawai M."/>
            <person name="Futagami T."/>
            <person name="Toyoda A."/>
            <person name="Takaki Y."/>
            <person name="Nishi S."/>
            <person name="Hori S."/>
            <person name="Arai W."/>
            <person name="Tsubouchi T."/>
            <person name="Morono Y."/>
            <person name="Uchiyama I."/>
            <person name="Ito T."/>
            <person name="Fujiyama A."/>
            <person name="Inagaki F."/>
            <person name="Takami H."/>
        </authorList>
    </citation>
    <scope>NUCLEOTIDE SEQUENCE</scope>
    <source>
        <strain evidence="3">Expedition CK06-06</strain>
    </source>
</reference>
<evidence type="ECO:0000259" key="2">
    <source>
        <dbReference type="Pfam" id="PF00696"/>
    </source>
</evidence>
<protein>
    <recommendedName>
        <fullName evidence="2">Aspartate/glutamate/uridylate kinase domain-containing protein</fullName>
    </recommendedName>
</protein>
<dbReference type="Pfam" id="PF00696">
    <property type="entry name" value="AA_kinase"/>
    <property type="match status" value="1"/>
</dbReference>
<evidence type="ECO:0000256" key="1">
    <source>
        <dbReference type="ARBA" id="ARBA00010122"/>
    </source>
</evidence>
<dbReference type="GO" id="GO:0009089">
    <property type="term" value="P:lysine biosynthetic process via diaminopimelate"/>
    <property type="evidence" value="ECO:0007669"/>
    <property type="project" value="TreeGrafter"/>
</dbReference>
<accession>X1BZ86</accession>
<dbReference type="GO" id="GO:0005829">
    <property type="term" value="C:cytosol"/>
    <property type="evidence" value="ECO:0007669"/>
    <property type="project" value="TreeGrafter"/>
</dbReference>
<evidence type="ECO:0000313" key="3">
    <source>
        <dbReference type="EMBL" id="GAG89493.1"/>
    </source>
</evidence>
<dbReference type="InterPro" id="IPR036393">
    <property type="entry name" value="AceGlu_kinase-like_sf"/>
</dbReference>
<comment type="similarity">
    <text evidence="1">Belongs to the aspartokinase family.</text>
</comment>
<proteinExistence type="inferred from homology"/>
<feature type="domain" description="Aspartate/glutamate/uridylate kinase" evidence="2">
    <location>
        <begin position="6"/>
        <end position="76"/>
    </location>
</feature>
<dbReference type="PANTHER" id="PTHR21499">
    <property type="entry name" value="ASPARTATE KINASE"/>
    <property type="match status" value="1"/>
</dbReference>
<dbReference type="GO" id="GO:0009090">
    <property type="term" value="P:homoserine biosynthetic process"/>
    <property type="evidence" value="ECO:0007669"/>
    <property type="project" value="TreeGrafter"/>
</dbReference>